<dbReference type="GO" id="GO:0005634">
    <property type="term" value="C:nucleus"/>
    <property type="evidence" value="ECO:0007669"/>
    <property type="project" value="UniProtKB-SubCell"/>
</dbReference>
<feature type="domain" description="SANT" evidence="8">
    <location>
        <begin position="238"/>
        <end position="289"/>
    </location>
</feature>
<dbReference type="AlphaFoldDB" id="A0A2I0BEH2"/>
<dbReference type="InterPro" id="IPR009057">
    <property type="entry name" value="Homeodomain-like_sf"/>
</dbReference>
<feature type="compositionally biased region" description="Basic and acidic residues" evidence="6">
    <location>
        <begin position="8"/>
        <end position="33"/>
    </location>
</feature>
<protein>
    <submittedName>
        <fullName evidence="10">Protein LHY</fullName>
    </submittedName>
</protein>
<keyword evidence="11" id="KW-1185">Reference proteome</keyword>
<dbReference type="PROSITE" id="PS51294">
    <property type="entry name" value="HTH_MYB"/>
    <property type="match status" value="1"/>
</dbReference>
<evidence type="ECO:0000256" key="1">
    <source>
        <dbReference type="ARBA" id="ARBA00004123"/>
    </source>
</evidence>
<evidence type="ECO:0000259" key="8">
    <source>
        <dbReference type="PROSITE" id="PS51293"/>
    </source>
</evidence>
<feature type="domain" description="Myb-like" evidence="7">
    <location>
        <begin position="235"/>
        <end position="285"/>
    </location>
</feature>
<keyword evidence="4" id="KW-0804">Transcription</keyword>
<dbReference type="FunFam" id="1.10.10.60:FF:000023">
    <property type="entry name" value="protein REVEILLE 6 isoform X1"/>
    <property type="match status" value="1"/>
</dbReference>
<evidence type="ECO:0000259" key="7">
    <source>
        <dbReference type="PROSITE" id="PS50090"/>
    </source>
</evidence>
<comment type="subcellular location">
    <subcellularLocation>
        <location evidence="1">Nucleus</location>
    </subcellularLocation>
</comment>
<dbReference type="Proteomes" id="UP000236161">
    <property type="component" value="Unassembled WGS sequence"/>
</dbReference>
<dbReference type="SUPFAM" id="SSF46689">
    <property type="entry name" value="Homeodomain-like"/>
    <property type="match status" value="1"/>
</dbReference>
<feature type="region of interest" description="Disordered" evidence="6">
    <location>
        <begin position="305"/>
        <end position="332"/>
    </location>
</feature>
<proteinExistence type="predicted"/>
<dbReference type="PANTHER" id="PTHR12802:SF155">
    <property type="entry name" value="DEUBIQUITINASE MYSM1"/>
    <property type="match status" value="1"/>
</dbReference>
<dbReference type="SMR" id="A0A2I0BEH2"/>
<sequence length="531" mass="58998">MQIFTIGEGKEKRKGGEGRGCHVRGDGKSEPQKKRAVSRSSQREKIGADVAGHPRFLFTTTLFPTSPLPHLFPFPFFAENLLPPPLPPLLLNSLFFRFPRDLLPERRDSPTTLPSEKGGECCFCWDRFVSFETGLRHSIGFFYRNLSVISGMGLLCFLLNDSSVGILFAIEAMNDGDVSFWGLLIFLASKILCVFSTKEMCVDMGETSSVDCIQQMNEGDSSVSEHTIKARKPYTITKQRDRWTEDEHNKFLEALKLYGRAWRRIEEHIGTKTAVQIRSHAQKFFSKVSRESLSSSTCILKAIEIPPPRPKKKPNRPYPRKLVQPRNKNGHVACPSGATEALSNEQDILMTESDFGIQENFTSKEADSKEVTGTMLTSIKLFGRTVIVSSSTQPDISNENTNQQNGQRDAVFSSSYSEPPNTPYYLPSHGGFVSSAEAAIVSFPCLWALYGDNPFPFSNRDRAELEPRKETSSQACFRSNVGNSALPDPPCNKVLSASVLKPSKNSAFSCLKPLSSSLKTGFAPYKTSLGL</sequence>
<dbReference type="EMBL" id="KZ451886">
    <property type="protein sequence ID" value="PKA66205.1"/>
    <property type="molecule type" value="Genomic_DNA"/>
</dbReference>
<evidence type="ECO:0000259" key="9">
    <source>
        <dbReference type="PROSITE" id="PS51294"/>
    </source>
</evidence>
<dbReference type="CDD" id="cd00167">
    <property type="entry name" value="SANT"/>
    <property type="match status" value="1"/>
</dbReference>
<reference evidence="10 11" key="1">
    <citation type="journal article" date="2017" name="Nature">
        <title>The Apostasia genome and the evolution of orchids.</title>
        <authorList>
            <person name="Zhang G.Q."/>
            <person name="Liu K.W."/>
            <person name="Li Z."/>
            <person name="Lohaus R."/>
            <person name="Hsiao Y.Y."/>
            <person name="Niu S.C."/>
            <person name="Wang J.Y."/>
            <person name="Lin Y.C."/>
            <person name="Xu Q."/>
            <person name="Chen L.J."/>
            <person name="Yoshida K."/>
            <person name="Fujiwara S."/>
            <person name="Wang Z.W."/>
            <person name="Zhang Y.Q."/>
            <person name="Mitsuda N."/>
            <person name="Wang M."/>
            <person name="Liu G.H."/>
            <person name="Pecoraro L."/>
            <person name="Huang H.X."/>
            <person name="Xiao X.J."/>
            <person name="Lin M."/>
            <person name="Wu X.Y."/>
            <person name="Wu W.L."/>
            <person name="Chen Y.Y."/>
            <person name="Chang S.B."/>
            <person name="Sakamoto S."/>
            <person name="Ohme-Takagi M."/>
            <person name="Yagi M."/>
            <person name="Zeng S.J."/>
            <person name="Shen C.Y."/>
            <person name="Yeh C.M."/>
            <person name="Luo Y.B."/>
            <person name="Tsai W.C."/>
            <person name="Van de Peer Y."/>
            <person name="Liu Z.J."/>
        </authorList>
    </citation>
    <scope>NUCLEOTIDE SEQUENCE [LARGE SCALE GENOMIC DNA]</scope>
    <source>
        <strain evidence="11">cv. Shenzhen</strain>
        <tissue evidence="10">Stem</tissue>
    </source>
</reference>
<feature type="domain" description="HTH myb-type" evidence="9">
    <location>
        <begin position="235"/>
        <end position="289"/>
    </location>
</feature>
<dbReference type="InterPro" id="IPR006447">
    <property type="entry name" value="Myb_dom_plants"/>
</dbReference>
<keyword evidence="3" id="KW-0238">DNA-binding</keyword>
<dbReference type="GO" id="GO:0010468">
    <property type="term" value="P:regulation of gene expression"/>
    <property type="evidence" value="ECO:0007669"/>
    <property type="project" value="UniProtKB-ARBA"/>
</dbReference>
<evidence type="ECO:0000256" key="3">
    <source>
        <dbReference type="ARBA" id="ARBA00023125"/>
    </source>
</evidence>
<keyword evidence="5" id="KW-0539">Nucleus</keyword>
<dbReference type="SMART" id="SM00717">
    <property type="entry name" value="SANT"/>
    <property type="match status" value="1"/>
</dbReference>
<evidence type="ECO:0000256" key="6">
    <source>
        <dbReference type="SAM" id="MobiDB-lite"/>
    </source>
</evidence>
<keyword evidence="2" id="KW-0805">Transcription regulation</keyword>
<evidence type="ECO:0000256" key="2">
    <source>
        <dbReference type="ARBA" id="ARBA00023015"/>
    </source>
</evidence>
<dbReference type="InterPro" id="IPR017884">
    <property type="entry name" value="SANT_dom"/>
</dbReference>
<dbReference type="PROSITE" id="PS51293">
    <property type="entry name" value="SANT"/>
    <property type="match status" value="1"/>
</dbReference>
<feature type="region of interest" description="Disordered" evidence="6">
    <location>
        <begin position="1"/>
        <end position="44"/>
    </location>
</feature>
<dbReference type="NCBIfam" id="TIGR01557">
    <property type="entry name" value="myb_SHAQKYF"/>
    <property type="match status" value="1"/>
</dbReference>
<dbReference type="Gene3D" id="1.10.10.60">
    <property type="entry name" value="Homeodomain-like"/>
    <property type="match status" value="1"/>
</dbReference>
<organism evidence="10 11">
    <name type="scientific">Apostasia shenzhenica</name>
    <dbReference type="NCBI Taxonomy" id="1088818"/>
    <lineage>
        <taxon>Eukaryota</taxon>
        <taxon>Viridiplantae</taxon>
        <taxon>Streptophyta</taxon>
        <taxon>Embryophyta</taxon>
        <taxon>Tracheophyta</taxon>
        <taxon>Spermatophyta</taxon>
        <taxon>Magnoliopsida</taxon>
        <taxon>Liliopsida</taxon>
        <taxon>Asparagales</taxon>
        <taxon>Orchidaceae</taxon>
        <taxon>Apostasioideae</taxon>
        <taxon>Apostasia</taxon>
    </lineage>
</organism>
<dbReference type="PROSITE" id="PS50090">
    <property type="entry name" value="MYB_LIKE"/>
    <property type="match status" value="1"/>
</dbReference>
<evidence type="ECO:0000256" key="5">
    <source>
        <dbReference type="ARBA" id="ARBA00023242"/>
    </source>
</evidence>
<dbReference type="InterPro" id="IPR017930">
    <property type="entry name" value="Myb_dom"/>
</dbReference>
<dbReference type="InterPro" id="IPR001005">
    <property type="entry name" value="SANT/Myb"/>
</dbReference>
<dbReference type="Pfam" id="PF00249">
    <property type="entry name" value="Myb_DNA-binding"/>
    <property type="match status" value="1"/>
</dbReference>
<dbReference type="PANTHER" id="PTHR12802">
    <property type="entry name" value="SWI/SNF COMPLEX-RELATED"/>
    <property type="match status" value="1"/>
</dbReference>
<evidence type="ECO:0000313" key="10">
    <source>
        <dbReference type="EMBL" id="PKA66205.1"/>
    </source>
</evidence>
<evidence type="ECO:0000256" key="4">
    <source>
        <dbReference type="ARBA" id="ARBA00023163"/>
    </source>
</evidence>
<dbReference type="GO" id="GO:0003677">
    <property type="term" value="F:DNA binding"/>
    <property type="evidence" value="ECO:0007669"/>
    <property type="project" value="UniProtKB-KW"/>
</dbReference>
<name>A0A2I0BEH2_9ASPA</name>
<gene>
    <name evidence="10" type="primary">LHY</name>
    <name evidence="10" type="ORF">AXF42_Ash006902</name>
</gene>
<dbReference type="STRING" id="1088818.A0A2I0BEH2"/>
<feature type="compositionally biased region" description="Basic residues" evidence="6">
    <location>
        <begin position="309"/>
        <end position="319"/>
    </location>
</feature>
<accession>A0A2I0BEH2</accession>
<feature type="region of interest" description="Disordered" evidence="6">
    <location>
        <begin position="391"/>
        <end position="416"/>
    </location>
</feature>
<dbReference type="OrthoDB" id="118550at2759"/>
<evidence type="ECO:0000313" key="11">
    <source>
        <dbReference type="Proteomes" id="UP000236161"/>
    </source>
</evidence>